<proteinExistence type="predicted"/>
<name>A0ABT3PXK1_9BACT</name>
<gene>
    <name evidence="1" type="ORF">LQ318_06335</name>
</gene>
<dbReference type="RefSeq" id="WP_265788533.1">
    <property type="nucleotide sequence ID" value="NZ_BAABRS010000001.1"/>
</dbReference>
<evidence type="ECO:0008006" key="3">
    <source>
        <dbReference type="Google" id="ProtNLM"/>
    </source>
</evidence>
<protein>
    <recommendedName>
        <fullName evidence="3">HMA domain-containing protein</fullName>
    </recommendedName>
</protein>
<organism evidence="1 2">
    <name type="scientific">Fodinibius salicampi</name>
    <dbReference type="NCBI Taxonomy" id="1920655"/>
    <lineage>
        <taxon>Bacteria</taxon>
        <taxon>Pseudomonadati</taxon>
        <taxon>Balneolota</taxon>
        <taxon>Balneolia</taxon>
        <taxon>Balneolales</taxon>
        <taxon>Balneolaceae</taxon>
        <taxon>Fodinibius</taxon>
    </lineage>
</organism>
<sequence length="85" mass="9854">MQQSVKGNNIISENLKVLVFSSNINTPIKVEQTKKELMELDNVYQVDIDLDDRDNVLRIECHPHFEAKLIDKKVSNLGFRSDRLI</sequence>
<comment type="caution">
    <text evidence="1">The sequence shown here is derived from an EMBL/GenBank/DDBJ whole genome shotgun (WGS) entry which is preliminary data.</text>
</comment>
<accession>A0ABT3PXK1</accession>
<dbReference type="Proteomes" id="UP001207337">
    <property type="component" value="Unassembled WGS sequence"/>
</dbReference>
<evidence type="ECO:0000313" key="2">
    <source>
        <dbReference type="Proteomes" id="UP001207337"/>
    </source>
</evidence>
<reference evidence="1 2" key="1">
    <citation type="submission" date="2021-11" db="EMBL/GenBank/DDBJ databases">
        <title>Aliifidinibius sp. nov., a new bacterium isolated from saline soil.</title>
        <authorList>
            <person name="Galisteo C."/>
            <person name="De La Haba R."/>
            <person name="Sanchez-Porro C."/>
            <person name="Ventosa A."/>
        </authorList>
    </citation>
    <scope>NUCLEOTIDE SEQUENCE [LARGE SCALE GENOMIC DNA]</scope>
    <source>
        <strain evidence="1 2">KACC 190600</strain>
    </source>
</reference>
<dbReference type="EMBL" id="JAJNDC010000001">
    <property type="protein sequence ID" value="MCW9712516.1"/>
    <property type="molecule type" value="Genomic_DNA"/>
</dbReference>
<keyword evidence="2" id="KW-1185">Reference proteome</keyword>
<evidence type="ECO:0000313" key="1">
    <source>
        <dbReference type="EMBL" id="MCW9712516.1"/>
    </source>
</evidence>